<gene>
    <name evidence="2" type="ORF">FH972_024419</name>
</gene>
<feature type="compositionally biased region" description="Basic and acidic residues" evidence="1">
    <location>
        <begin position="660"/>
        <end position="673"/>
    </location>
</feature>
<feature type="compositionally biased region" description="Basic and acidic residues" evidence="1">
    <location>
        <begin position="342"/>
        <end position="359"/>
    </location>
</feature>
<protein>
    <submittedName>
        <fullName evidence="2">Uncharacterized protein</fullName>
    </submittedName>
</protein>
<dbReference type="EMBL" id="VIBQ01000017">
    <property type="protein sequence ID" value="KAB8360682.1"/>
    <property type="molecule type" value="Genomic_DNA"/>
</dbReference>
<feature type="region of interest" description="Disordered" evidence="1">
    <location>
        <begin position="949"/>
        <end position="1008"/>
    </location>
</feature>
<feature type="compositionally biased region" description="Polar residues" evidence="1">
    <location>
        <begin position="680"/>
        <end position="707"/>
    </location>
</feature>
<feature type="region of interest" description="Disordered" evidence="1">
    <location>
        <begin position="653"/>
        <end position="742"/>
    </location>
</feature>
<name>A0A5N6KYG8_9ROSI</name>
<feature type="compositionally biased region" description="Basic and acidic residues" evidence="1">
    <location>
        <begin position="851"/>
        <end position="861"/>
    </location>
</feature>
<organism evidence="2 3">
    <name type="scientific">Carpinus fangiana</name>
    <dbReference type="NCBI Taxonomy" id="176857"/>
    <lineage>
        <taxon>Eukaryota</taxon>
        <taxon>Viridiplantae</taxon>
        <taxon>Streptophyta</taxon>
        <taxon>Embryophyta</taxon>
        <taxon>Tracheophyta</taxon>
        <taxon>Spermatophyta</taxon>
        <taxon>Magnoliopsida</taxon>
        <taxon>eudicotyledons</taxon>
        <taxon>Gunneridae</taxon>
        <taxon>Pentapetalae</taxon>
        <taxon>rosids</taxon>
        <taxon>fabids</taxon>
        <taxon>Fagales</taxon>
        <taxon>Betulaceae</taxon>
        <taxon>Carpinus</taxon>
    </lineage>
</organism>
<accession>A0A5N6KYG8</accession>
<sequence length="1008" mass="112268">MDDLMSFIDDATTQRSQSVRHTQPSTEAQDCLRPDLHATIRLAEFENYNAEIDDGDSWGKESGKAASSISQSTQRSSAISSIPVSSIDVVVEPKLSQYYLNAEYNVPENADTAQRAYVIRGKHGEKILVEDTTLLRHVELAKLSENEPNTQRTETRQAAPKAKKQQGNTTLRTVLKLAEPVELCEGKDRPVDEVLEQSKPVSAPPSSEFSLGKHALPIQSINKAKSKSTSASPAFFLVQHTRGAPTSRELSQTELSAIPNKDDQRVPSAKGTAEVMSAPNITATRHSKSITSKPKGKAEGLKDICQQDEPVILPPEKGPSDTSSSTFSLNKHAFHNESAAQFKDDSPLGHAIHEEDPAKSSRTCSSRKKQNTSHHSTISQAHRSLIWFAGGPLLVGSSSTPRSNMKRRKSSTNRTASPNRLRTVSNLPHANKISLHSSKKRTSSKRLRDDEQFSHEDWYQSHRDWVRTANGAVVRRRDLARFEAAQQQFGSRLQRLGQASIPAHAVSSVPYVQYGPEPSYNLWLPVPDEPEFEYGADMSRRMEHSLPMLEPNSEFGQPHSDKVLGPKKIMRSKHLPTTNAADVSRRSPLLVSPPGLMVTKGVRDNVEEDSSPNATYGLSNEPHYMIPVVEQDWAYLTTNSNLDRQHSLGYSSRCKGNMSTDHHSRASDEESKHTVYPWESASQADSPHTSSKRVQATENIITCASTADESKRKQGSSEDKCSSHTAGYRAPTVESHNSREPVALLHRNPSTVLLRMKDDDPLSYYSKSRSSRTTHTSDKQVWIEKTIDRAPPGTITTRLPVQHHPKGYDKDSLATTPRSVVSRAQLNYNRNQRLASHAEDPQNIIEVYEEAPSRNPREGRQRQQSFRRRREAHHRAASQRSDAKQSLGGDFGDRNTDLLYYGLPQDSAPAPTQSPRLDIERIPVDQRTEAPGIKVQGWDDGFIDNDRYLSDKPSNGRDMSWTGRSRGWGGGDGRKWDHSEEASKMDIDSGPRGKDDMTNRKRDGRSGM</sequence>
<feature type="compositionally biased region" description="Low complexity" evidence="1">
    <location>
        <begin position="65"/>
        <end position="77"/>
    </location>
</feature>
<feature type="compositionally biased region" description="Basic and acidic residues" evidence="1">
    <location>
        <begin position="708"/>
        <end position="722"/>
    </location>
</feature>
<proteinExistence type="predicted"/>
<feature type="region of interest" description="Disordered" evidence="1">
    <location>
        <begin position="145"/>
        <end position="168"/>
    </location>
</feature>
<feature type="compositionally biased region" description="Polar residues" evidence="1">
    <location>
        <begin position="11"/>
        <end position="28"/>
    </location>
</feature>
<evidence type="ECO:0000313" key="3">
    <source>
        <dbReference type="Proteomes" id="UP000327013"/>
    </source>
</evidence>
<evidence type="ECO:0000256" key="1">
    <source>
        <dbReference type="SAM" id="MobiDB-lite"/>
    </source>
</evidence>
<keyword evidence="3" id="KW-1185">Reference proteome</keyword>
<feature type="region of interest" description="Disordered" evidence="1">
    <location>
        <begin position="1"/>
        <end position="28"/>
    </location>
</feature>
<feature type="region of interest" description="Disordered" evidence="1">
    <location>
        <begin position="847"/>
        <end position="918"/>
    </location>
</feature>
<feature type="compositionally biased region" description="Basic residues" evidence="1">
    <location>
        <begin position="865"/>
        <end position="877"/>
    </location>
</feature>
<feature type="compositionally biased region" description="Polar residues" evidence="1">
    <location>
        <begin position="412"/>
        <end position="428"/>
    </location>
</feature>
<comment type="caution">
    <text evidence="2">The sequence shown here is derived from an EMBL/GenBank/DDBJ whole genome shotgun (WGS) entry which is preliminary data.</text>
</comment>
<evidence type="ECO:0000313" key="2">
    <source>
        <dbReference type="EMBL" id="KAB8360682.1"/>
    </source>
</evidence>
<feature type="region of interest" description="Disordered" evidence="1">
    <location>
        <begin position="341"/>
        <end position="379"/>
    </location>
</feature>
<feature type="region of interest" description="Disordered" evidence="1">
    <location>
        <begin position="54"/>
        <end position="77"/>
    </location>
</feature>
<feature type="region of interest" description="Disordered" evidence="1">
    <location>
        <begin position="793"/>
        <end position="817"/>
    </location>
</feature>
<feature type="compositionally biased region" description="Basic and acidic residues" evidence="1">
    <location>
        <begin position="972"/>
        <end position="1008"/>
    </location>
</feature>
<dbReference type="AlphaFoldDB" id="A0A5N6KYG8"/>
<dbReference type="Proteomes" id="UP000327013">
    <property type="component" value="Unassembled WGS sequence"/>
</dbReference>
<reference evidence="2 3" key="1">
    <citation type="submission" date="2019-06" db="EMBL/GenBank/DDBJ databases">
        <title>A chromosomal-level reference genome of Carpinus fangiana (Coryloideae, Betulaceae).</title>
        <authorList>
            <person name="Yang X."/>
            <person name="Wang Z."/>
            <person name="Zhang L."/>
            <person name="Hao G."/>
            <person name="Liu J."/>
            <person name="Yang Y."/>
        </authorList>
    </citation>
    <scope>NUCLEOTIDE SEQUENCE [LARGE SCALE GENOMIC DNA]</scope>
    <source>
        <strain evidence="2">Cfa_2016G</strain>
        <tissue evidence="2">Leaf</tissue>
    </source>
</reference>
<feature type="region of interest" description="Disordered" evidence="1">
    <location>
        <begin position="396"/>
        <end position="451"/>
    </location>
</feature>